<dbReference type="PANTHER" id="PTHR43546:SF9">
    <property type="entry name" value="L-ASCORBATE-6-PHOSPHATE LACTONASE ULAG-RELATED"/>
    <property type="match status" value="1"/>
</dbReference>
<proteinExistence type="predicted"/>
<evidence type="ECO:0000313" key="3">
    <source>
        <dbReference type="EMBL" id="CAG7560651.1"/>
    </source>
</evidence>
<evidence type="ECO:0000256" key="1">
    <source>
        <dbReference type="ARBA" id="ARBA00022801"/>
    </source>
</evidence>
<comment type="caution">
    <text evidence="3">The sequence shown here is derived from an EMBL/GenBank/DDBJ whole genome shotgun (WGS) entry which is preliminary data.</text>
</comment>
<evidence type="ECO:0000259" key="2">
    <source>
        <dbReference type="Pfam" id="PF12706"/>
    </source>
</evidence>
<dbReference type="PANTHER" id="PTHR43546">
    <property type="entry name" value="UPF0173 METAL-DEPENDENT HYDROLASE MJ1163-RELATED"/>
    <property type="match status" value="1"/>
</dbReference>
<sequence>MTKTSVKISHIGTATVVLGVAGVKFLTDPFFSPAVTKWDLGFAVVGNSDTPAIAIHDLPVIDAILLSHEDHADNLDEPGRTLLNGRRVFTCMDGARKLHPRPGVQGLQPWEKVSVDISGKRFQITGTPCVHLPGGEVTGFILTTPELGESNGLPNAIYFSGDTVYVKKLTQMRHKFQISVAILSIGATTVQLPGSEPLKVTMCGKEASQLFREIGADILVPMHCESWGHFLKKGNKLREAFKEEGIADKVQWLEPGALTVFDI</sequence>
<dbReference type="Pfam" id="PF12706">
    <property type="entry name" value="Lactamase_B_2"/>
    <property type="match status" value="1"/>
</dbReference>
<dbReference type="InterPro" id="IPR050114">
    <property type="entry name" value="UPF0173_UPF0282_UlaG_hydrolase"/>
</dbReference>
<keyword evidence="1" id="KW-0378">Hydrolase</keyword>
<gene>
    <name evidence="3" type="ORF">FEQUK3_LOCUS6388</name>
</gene>
<dbReference type="EMBL" id="CAJSTJ010000136">
    <property type="protein sequence ID" value="CAG7560651.1"/>
    <property type="molecule type" value="Genomic_DNA"/>
</dbReference>
<dbReference type="Proteomes" id="UP000693738">
    <property type="component" value="Unassembled WGS sequence"/>
</dbReference>
<organism evidence="3 4">
    <name type="scientific">Fusarium equiseti</name>
    <name type="common">Fusarium scirpi</name>
    <dbReference type="NCBI Taxonomy" id="61235"/>
    <lineage>
        <taxon>Eukaryota</taxon>
        <taxon>Fungi</taxon>
        <taxon>Dikarya</taxon>
        <taxon>Ascomycota</taxon>
        <taxon>Pezizomycotina</taxon>
        <taxon>Sordariomycetes</taxon>
        <taxon>Hypocreomycetidae</taxon>
        <taxon>Hypocreales</taxon>
        <taxon>Nectriaceae</taxon>
        <taxon>Fusarium</taxon>
        <taxon>Fusarium incarnatum-equiseti species complex</taxon>
    </lineage>
</organism>
<evidence type="ECO:0000313" key="4">
    <source>
        <dbReference type="Proteomes" id="UP000693738"/>
    </source>
</evidence>
<feature type="domain" description="Metallo-beta-lactamase" evidence="2">
    <location>
        <begin position="25"/>
        <end position="223"/>
    </location>
</feature>
<accession>A0A8J2IMJ0</accession>
<dbReference type="GO" id="GO:0016787">
    <property type="term" value="F:hydrolase activity"/>
    <property type="evidence" value="ECO:0007669"/>
    <property type="project" value="UniProtKB-KW"/>
</dbReference>
<name>A0A8J2IMJ0_FUSEQ</name>
<dbReference type="AlphaFoldDB" id="A0A8J2IMJ0"/>
<dbReference type="InterPro" id="IPR001279">
    <property type="entry name" value="Metallo-B-lactamas"/>
</dbReference>
<reference evidence="3" key="1">
    <citation type="submission" date="2021-05" db="EMBL/GenBank/DDBJ databases">
        <authorList>
            <person name="Khan N."/>
        </authorList>
    </citation>
    <scope>NUCLEOTIDE SEQUENCE</scope>
</reference>
<protein>
    <recommendedName>
        <fullName evidence="2">Metallo-beta-lactamase domain-containing protein</fullName>
    </recommendedName>
</protein>